<dbReference type="GO" id="GO:0003723">
    <property type="term" value="F:RNA binding"/>
    <property type="evidence" value="ECO:0007669"/>
    <property type="project" value="UniProtKB-UniRule"/>
</dbReference>
<evidence type="ECO:0000256" key="4">
    <source>
        <dbReference type="ARBA" id="ARBA00022884"/>
    </source>
</evidence>
<dbReference type="AlphaFoldDB" id="A0A1X2GLZ6"/>
<reference evidence="8 9" key="1">
    <citation type="submission" date="2016-07" db="EMBL/GenBank/DDBJ databases">
        <title>Pervasive Adenine N6-methylation of Active Genes in Fungi.</title>
        <authorList>
            <consortium name="DOE Joint Genome Institute"/>
            <person name="Mondo S.J."/>
            <person name="Dannebaum R.O."/>
            <person name="Kuo R.C."/>
            <person name="Labutti K."/>
            <person name="Haridas S."/>
            <person name="Kuo A."/>
            <person name="Salamov A."/>
            <person name="Ahrendt S.R."/>
            <person name="Lipzen A."/>
            <person name="Sullivan W."/>
            <person name="Andreopoulos W.B."/>
            <person name="Clum A."/>
            <person name="Lindquist E."/>
            <person name="Daum C."/>
            <person name="Ramamoorthy G.K."/>
            <person name="Gryganskyi A."/>
            <person name="Culley D."/>
            <person name="Magnuson J.K."/>
            <person name="James T.Y."/>
            <person name="O'Malley M.A."/>
            <person name="Stajich J.E."/>
            <person name="Spatafora J.W."/>
            <person name="Visel A."/>
            <person name="Grigoriev I.V."/>
        </authorList>
    </citation>
    <scope>NUCLEOTIDE SEQUENCE [LARGE SCALE GENOMIC DNA]</scope>
    <source>
        <strain evidence="8 9">NRRL 3301</strain>
    </source>
</reference>
<dbReference type="GO" id="GO:0003677">
    <property type="term" value="F:DNA binding"/>
    <property type="evidence" value="ECO:0007669"/>
    <property type="project" value="TreeGrafter"/>
</dbReference>
<dbReference type="STRING" id="101127.A0A1X2GLZ6"/>
<evidence type="ECO:0000313" key="9">
    <source>
        <dbReference type="Proteomes" id="UP000242146"/>
    </source>
</evidence>
<evidence type="ECO:0000256" key="7">
    <source>
        <dbReference type="SAM" id="MobiDB-lite"/>
    </source>
</evidence>
<protein>
    <recommendedName>
        <fullName evidence="6">Exosome complex protein</fullName>
    </recommendedName>
</protein>
<keyword evidence="4 6" id="KW-0694">RNA-binding</keyword>
<feature type="compositionally biased region" description="Polar residues" evidence="7">
    <location>
        <begin position="106"/>
        <end position="115"/>
    </location>
</feature>
<evidence type="ECO:0000256" key="3">
    <source>
        <dbReference type="ARBA" id="ARBA00022552"/>
    </source>
</evidence>
<dbReference type="GO" id="GO:0000178">
    <property type="term" value="C:exosome (RNase complex)"/>
    <property type="evidence" value="ECO:0007669"/>
    <property type="project" value="TreeGrafter"/>
</dbReference>
<comment type="similarity">
    <text evidence="2 6">Belongs to the C1D family.</text>
</comment>
<dbReference type="GO" id="GO:0010468">
    <property type="term" value="P:regulation of gene expression"/>
    <property type="evidence" value="ECO:0007669"/>
    <property type="project" value="TreeGrafter"/>
</dbReference>
<keyword evidence="5 6" id="KW-0539">Nucleus</keyword>
<comment type="caution">
    <text evidence="8">The sequence shown here is derived from an EMBL/GenBank/DDBJ whole genome shotgun (WGS) entry which is preliminary data.</text>
</comment>
<comment type="subcellular location">
    <subcellularLocation>
        <location evidence="1 6">Nucleus</location>
    </subcellularLocation>
</comment>
<dbReference type="GO" id="GO:0005730">
    <property type="term" value="C:nucleolus"/>
    <property type="evidence" value="ECO:0007669"/>
    <property type="project" value="TreeGrafter"/>
</dbReference>
<name>A0A1X2GLZ6_9FUNG</name>
<comment type="function">
    <text evidence="6">Required for exosome-dependent processing of pre-rRNA and small nucleolar RNA (snRNA) precursors. Involved in processing of 35S pre-rRNA at the A0, A1 and A2 sites.</text>
</comment>
<dbReference type="InterPro" id="IPR007146">
    <property type="entry name" value="Sas10/Utp3/C1D"/>
</dbReference>
<dbReference type="EMBL" id="MCGT01000010">
    <property type="protein sequence ID" value="ORX56190.1"/>
    <property type="molecule type" value="Genomic_DNA"/>
</dbReference>
<dbReference type="InterPro" id="IPR011082">
    <property type="entry name" value="Exosome-assoc_fac/DNA_repair"/>
</dbReference>
<evidence type="ECO:0000256" key="6">
    <source>
        <dbReference type="RuleBase" id="RU368003"/>
    </source>
</evidence>
<sequence length="124" mass="14148">MEAAQQQIPKRQARALRARIDIVLNHLQPLLDKDPEAFSALSKAERCKLDVLLAYTIDSLYYMFIRLHGQDPQKHQVFNELERVQEYIYKIKVMDGKASGAKPAEANSNPSPTTDNKPKRNPCV</sequence>
<evidence type="ECO:0000256" key="1">
    <source>
        <dbReference type="ARBA" id="ARBA00004123"/>
    </source>
</evidence>
<accession>A0A1X2GLZ6</accession>
<organism evidence="8 9">
    <name type="scientific">Hesseltinella vesiculosa</name>
    <dbReference type="NCBI Taxonomy" id="101127"/>
    <lineage>
        <taxon>Eukaryota</taxon>
        <taxon>Fungi</taxon>
        <taxon>Fungi incertae sedis</taxon>
        <taxon>Mucoromycota</taxon>
        <taxon>Mucoromycotina</taxon>
        <taxon>Mucoromycetes</taxon>
        <taxon>Mucorales</taxon>
        <taxon>Cunninghamellaceae</taxon>
        <taxon>Hesseltinella</taxon>
    </lineage>
</organism>
<dbReference type="GO" id="GO:0000460">
    <property type="term" value="P:maturation of 5.8S rRNA"/>
    <property type="evidence" value="ECO:0007669"/>
    <property type="project" value="TreeGrafter"/>
</dbReference>
<dbReference type="PANTHER" id="PTHR15341">
    <property type="entry name" value="SUN-COR STEROID HORMONE RECEPTOR CO-REPRESSOR"/>
    <property type="match status" value="1"/>
</dbReference>
<gene>
    <name evidence="8" type="ORF">DM01DRAFT_1334688</name>
</gene>
<keyword evidence="9" id="KW-1185">Reference proteome</keyword>
<evidence type="ECO:0000256" key="2">
    <source>
        <dbReference type="ARBA" id="ARBA00009154"/>
    </source>
</evidence>
<evidence type="ECO:0000256" key="5">
    <source>
        <dbReference type="ARBA" id="ARBA00023242"/>
    </source>
</evidence>
<proteinExistence type="inferred from homology"/>
<keyword evidence="3 6" id="KW-0698">rRNA processing</keyword>
<evidence type="ECO:0000313" key="8">
    <source>
        <dbReference type="EMBL" id="ORX56190.1"/>
    </source>
</evidence>
<dbReference type="PANTHER" id="PTHR15341:SF3">
    <property type="entry name" value="NUCLEAR NUCLEIC ACID-BINDING PROTEIN C1D"/>
    <property type="match status" value="1"/>
</dbReference>
<dbReference type="Pfam" id="PF04000">
    <property type="entry name" value="Sas10_Utp3"/>
    <property type="match status" value="1"/>
</dbReference>
<feature type="region of interest" description="Disordered" evidence="7">
    <location>
        <begin position="99"/>
        <end position="124"/>
    </location>
</feature>
<dbReference type="OrthoDB" id="10261072at2759"/>
<dbReference type="Proteomes" id="UP000242146">
    <property type="component" value="Unassembled WGS sequence"/>
</dbReference>